<evidence type="ECO:0000313" key="2">
    <source>
        <dbReference type="EMBL" id="MBT0607378.1"/>
    </source>
</evidence>
<dbReference type="Pfam" id="PF15418">
    <property type="entry name" value="DUF4625"/>
    <property type="match status" value="1"/>
</dbReference>
<gene>
    <name evidence="2" type="ORF">KIV10_04215</name>
</gene>
<keyword evidence="3" id="KW-1185">Reference proteome</keyword>
<protein>
    <submittedName>
        <fullName evidence="2">DUF4625 domain-containing protein</fullName>
    </submittedName>
</protein>
<dbReference type="Gene3D" id="2.60.40.4140">
    <property type="match status" value="1"/>
</dbReference>
<keyword evidence="1" id="KW-0732">Signal</keyword>
<accession>A0ABS5S2F8</accession>
<name>A0ABS5S2F8_9FLAO</name>
<reference evidence="2 3" key="1">
    <citation type="submission" date="2021-05" db="EMBL/GenBank/DDBJ databases">
        <title>Aequorivita echinoideorum JCM 30378 genome.</title>
        <authorList>
            <person name="Zhang H."/>
            <person name="Li C."/>
        </authorList>
    </citation>
    <scope>NUCLEOTIDE SEQUENCE [LARGE SCALE GENOMIC DNA]</scope>
    <source>
        <strain evidence="2 3">JCM30378</strain>
    </source>
</reference>
<evidence type="ECO:0000256" key="1">
    <source>
        <dbReference type="SAM" id="SignalP"/>
    </source>
</evidence>
<feature type="signal peptide" evidence="1">
    <location>
        <begin position="1"/>
        <end position="24"/>
    </location>
</feature>
<dbReference type="Proteomes" id="UP001297092">
    <property type="component" value="Unassembled WGS sequence"/>
</dbReference>
<dbReference type="EMBL" id="JAHCTB010000002">
    <property type="protein sequence ID" value="MBT0607378.1"/>
    <property type="molecule type" value="Genomic_DNA"/>
</dbReference>
<dbReference type="PROSITE" id="PS51257">
    <property type="entry name" value="PROKAR_LIPOPROTEIN"/>
    <property type="match status" value="1"/>
</dbReference>
<dbReference type="RefSeq" id="WP_214112257.1">
    <property type="nucleotide sequence ID" value="NZ_JAHCTB010000002.1"/>
</dbReference>
<dbReference type="InterPro" id="IPR027829">
    <property type="entry name" value="DUF4625"/>
</dbReference>
<sequence length="161" mass="18082">MLKTSFKKLAILFTGALVFASCSSDDGEEIDEERPEITVAYENGFPTSCAELKRGETYTFRARVTDNLALAAYSLNVHHNFDHHTHDDQGSLCELEPIKEAQSPFIYLENFSIAENPQTYEISIPVTIPETVDLGDYHTAFSVTDQTGWQSRTSIDIKIIE</sequence>
<organism evidence="2 3">
    <name type="scientific">Aequorivita echinoideorum</name>
    <dbReference type="NCBI Taxonomy" id="1549647"/>
    <lineage>
        <taxon>Bacteria</taxon>
        <taxon>Pseudomonadati</taxon>
        <taxon>Bacteroidota</taxon>
        <taxon>Flavobacteriia</taxon>
        <taxon>Flavobacteriales</taxon>
        <taxon>Flavobacteriaceae</taxon>
        <taxon>Aequorivita</taxon>
    </lineage>
</organism>
<feature type="chain" id="PRO_5045403367" evidence="1">
    <location>
        <begin position="25"/>
        <end position="161"/>
    </location>
</feature>
<evidence type="ECO:0000313" key="3">
    <source>
        <dbReference type="Proteomes" id="UP001297092"/>
    </source>
</evidence>
<comment type="caution">
    <text evidence="2">The sequence shown here is derived from an EMBL/GenBank/DDBJ whole genome shotgun (WGS) entry which is preliminary data.</text>
</comment>
<proteinExistence type="predicted"/>